<dbReference type="EMBL" id="LSSK01000429">
    <property type="protein sequence ID" value="OMH83369.1"/>
    <property type="molecule type" value="Genomic_DNA"/>
</dbReference>
<protein>
    <submittedName>
        <fullName evidence="1">Uncharacterized protein</fullName>
    </submittedName>
</protein>
<name>A0A1R1PQZ7_ZANCU</name>
<gene>
    <name evidence="1" type="ORF">AX774_g3129</name>
</gene>
<keyword evidence="2" id="KW-1185">Reference proteome</keyword>
<organism evidence="1 2">
    <name type="scientific">Zancudomyces culisetae</name>
    <name type="common">Gut fungus</name>
    <name type="synonym">Smittium culisetae</name>
    <dbReference type="NCBI Taxonomy" id="1213189"/>
    <lineage>
        <taxon>Eukaryota</taxon>
        <taxon>Fungi</taxon>
        <taxon>Fungi incertae sedis</taxon>
        <taxon>Zoopagomycota</taxon>
        <taxon>Kickxellomycotina</taxon>
        <taxon>Harpellomycetes</taxon>
        <taxon>Harpellales</taxon>
        <taxon>Legeriomycetaceae</taxon>
        <taxon>Zancudomyces</taxon>
    </lineage>
</organism>
<evidence type="ECO:0000313" key="2">
    <source>
        <dbReference type="Proteomes" id="UP000188320"/>
    </source>
</evidence>
<dbReference type="AlphaFoldDB" id="A0A1R1PQZ7"/>
<comment type="caution">
    <text evidence="1">The sequence shown here is derived from an EMBL/GenBank/DDBJ whole genome shotgun (WGS) entry which is preliminary data.</text>
</comment>
<evidence type="ECO:0000313" key="1">
    <source>
        <dbReference type="EMBL" id="OMH83369.1"/>
    </source>
</evidence>
<accession>A0A1R1PQZ7</accession>
<dbReference type="Proteomes" id="UP000188320">
    <property type="component" value="Unassembled WGS sequence"/>
</dbReference>
<proteinExistence type="predicted"/>
<reference evidence="2" key="1">
    <citation type="submission" date="2017-01" db="EMBL/GenBank/DDBJ databases">
        <authorList>
            <person name="Wang Y."/>
            <person name="White M."/>
            <person name="Kvist S."/>
            <person name="Moncalvo J.-M."/>
        </authorList>
    </citation>
    <scope>NUCLEOTIDE SEQUENCE [LARGE SCALE GENOMIC DNA]</scope>
    <source>
        <strain evidence="2">COL-18-3</strain>
    </source>
</reference>
<sequence>MSKAYNFENEGLEFVDNVKSLYELALSTGRELLNEPLNCIDIVDIEKMYNICKDKAIIKNNRSFNNEHMRLIKVYKSNENNKDKIAKTGSFPKENVSDIENTVDVSGLNTKANPENIGFFTKLFIDYYRKRIDCDERYPAQSVKICDNGKIKNKTSSLKDNKKTIKLTVHTKIYLLQHMMFNMNFLPKSIYLDMFRCSLKYVVLMVSPSLQETSECDIAATNMEF</sequence>